<evidence type="ECO:0000256" key="2">
    <source>
        <dbReference type="ARBA" id="ARBA00022679"/>
    </source>
</evidence>
<dbReference type="GO" id="GO:0008757">
    <property type="term" value="F:S-adenosylmethionine-dependent methyltransferase activity"/>
    <property type="evidence" value="ECO:0007669"/>
    <property type="project" value="TreeGrafter"/>
</dbReference>
<evidence type="ECO:0008006" key="6">
    <source>
        <dbReference type="Google" id="ProtNLM"/>
    </source>
</evidence>
<gene>
    <name evidence="4" type="ORF">CDCA_CDCA05G1555</name>
</gene>
<evidence type="ECO:0000256" key="3">
    <source>
        <dbReference type="ARBA" id="ARBA00022691"/>
    </source>
</evidence>
<dbReference type="GO" id="GO:0035657">
    <property type="term" value="C:eRF1 methyltransferase complex"/>
    <property type="evidence" value="ECO:0007669"/>
    <property type="project" value="TreeGrafter"/>
</dbReference>
<protein>
    <recommendedName>
        <fullName evidence="6">Methyltransferase small domain-containing protein</fullName>
    </recommendedName>
</protein>
<reference evidence="4 5" key="1">
    <citation type="submission" date="2022-07" db="EMBL/GenBank/DDBJ databases">
        <title>Genome-wide signatures of adaptation to extreme environments.</title>
        <authorList>
            <person name="Cho C.H."/>
            <person name="Yoon H.S."/>
        </authorList>
    </citation>
    <scope>NUCLEOTIDE SEQUENCE [LARGE SCALE GENOMIC DNA]</scope>
    <source>
        <strain evidence="4 5">DBV 063 E5</strain>
    </source>
</reference>
<dbReference type="PANTHER" id="PTHR45875">
    <property type="entry name" value="METHYLTRANSFERASE N6AMT1"/>
    <property type="match status" value="1"/>
</dbReference>
<organism evidence="4 5">
    <name type="scientific">Cyanidium caldarium</name>
    <name type="common">Red alga</name>
    <dbReference type="NCBI Taxonomy" id="2771"/>
    <lineage>
        <taxon>Eukaryota</taxon>
        <taxon>Rhodophyta</taxon>
        <taxon>Bangiophyceae</taxon>
        <taxon>Cyanidiales</taxon>
        <taxon>Cyanidiaceae</taxon>
        <taxon>Cyanidium</taxon>
    </lineage>
</organism>
<dbReference type="SUPFAM" id="SSF53335">
    <property type="entry name" value="S-adenosyl-L-methionine-dependent methyltransferases"/>
    <property type="match status" value="1"/>
</dbReference>
<evidence type="ECO:0000256" key="1">
    <source>
        <dbReference type="ARBA" id="ARBA00022603"/>
    </source>
</evidence>
<dbReference type="EMBL" id="JANCYW010000005">
    <property type="protein sequence ID" value="KAK4535530.1"/>
    <property type="molecule type" value="Genomic_DNA"/>
</dbReference>
<dbReference type="GO" id="GO:0032259">
    <property type="term" value="P:methylation"/>
    <property type="evidence" value="ECO:0007669"/>
    <property type="project" value="UniProtKB-KW"/>
</dbReference>
<keyword evidence="3" id="KW-0949">S-adenosyl-L-methionine</keyword>
<comment type="caution">
    <text evidence="4">The sequence shown here is derived from an EMBL/GenBank/DDBJ whole genome shotgun (WGS) entry which is preliminary data.</text>
</comment>
<dbReference type="InterPro" id="IPR029063">
    <property type="entry name" value="SAM-dependent_MTases_sf"/>
</dbReference>
<keyword evidence="2" id="KW-0808">Transferase</keyword>
<dbReference type="AlphaFoldDB" id="A0AAV9ITU3"/>
<dbReference type="GO" id="GO:0008276">
    <property type="term" value="F:protein methyltransferase activity"/>
    <property type="evidence" value="ECO:0007669"/>
    <property type="project" value="TreeGrafter"/>
</dbReference>
<dbReference type="InterPro" id="IPR052190">
    <property type="entry name" value="Euk-Arch_PrmC-MTase"/>
</dbReference>
<keyword evidence="1" id="KW-0489">Methyltransferase</keyword>
<dbReference type="PANTHER" id="PTHR45875:SF1">
    <property type="entry name" value="METHYLTRANSFERASE N6AMT1"/>
    <property type="match status" value="1"/>
</dbReference>
<name>A0AAV9ITU3_CYACA</name>
<proteinExistence type="predicted"/>
<sequence length="206" mass="22793">MDLSAFPRVYPPSEDSHLLVDAVVSECLPATAEAPALLTAIEVGVGSGYVIEQVALHWERAMLTTSLYVLGTDINPEAVARARHLLFRCRSVITDFILTDTVSGIRYEAADWIWMNPPYVCTSAAECREAQARRDIAAAWAGGEHGTQIIQRWLCALGKGDRGDDERRQSSPSVLLVAPESCRPPSTQHIVLRRRAGDERLWVLRL</sequence>
<keyword evidence="5" id="KW-1185">Reference proteome</keyword>
<dbReference type="Gene3D" id="3.40.50.150">
    <property type="entry name" value="Vaccinia Virus protein VP39"/>
    <property type="match status" value="1"/>
</dbReference>
<evidence type="ECO:0000313" key="5">
    <source>
        <dbReference type="Proteomes" id="UP001301350"/>
    </source>
</evidence>
<accession>A0AAV9ITU3</accession>
<evidence type="ECO:0000313" key="4">
    <source>
        <dbReference type="EMBL" id="KAK4535530.1"/>
    </source>
</evidence>
<dbReference type="Proteomes" id="UP001301350">
    <property type="component" value="Unassembled WGS sequence"/>
</dbReference>